<evidence type="ECO:0008006" key="4">
    <source>
        <dbReference type="Google" id="ProtNLM"/>
    </source>
</evidence>
<dbReference type="RefSeq" id="WP_302881604.1">
    <property type="nucleotide sequence ID" value="NZ_JARLKN010000083.1"/>
</dbReference>
<dbReference type="Proteomes" id="UP001168883">
    <property type="component" value="Unassembled WGS sequence"/>
</dbReference>
<evidence type="ECO:0000256" key="1">
    <source>
        <dbReference type="SAM" id="Coils"/>
    </source>
</evidence>
<keyword evidence="1" id="KW-0175">Coiled coil</keyword>
<feature type="coiled-coil region" evidence="1">
    <location>
        <begin position="92"/>
        <end position="119"/>
    </location>
</feature>
<accession>A0ABT8VMI2</accession>
<gene>
    <name evidence="2" type="ORF">Q3C12_34895</name>
</gene>
<reference evidence="2" key="1">
    <citation type="submission" date="2023-07" db="EMBL/GenBank/DDBJ databases">
        <authorList>
            <person name="Aktuganov G."/>
            <person name="Boyko T."/>
            <person name="Delegan Y."/>
            <person name="Galimzianova N."/>
            <person name="Gilvanova E."/>
            <person name="Korobov V."/>
            <person name="Kuzmina L."/>
            <person name="Melentiev A."/>
            <person name="Milman P."/>
            <person name="Ryabova A."/>
            <person name="Stupak E."/>
            <person name="Yasakov T."/>
            <person name="Zharikova N."/>
            <person name="Zhurenko E."/>
        </authorList>
    </citation>
    <scope>NUCLEOTIDE SEQUENCE</scope>
    <source>
        <strain evidence="2">IB-739</strain>
    </source>
</reference>
<protein>
    <recommendedName>
        <fullName evidence="4">Phage protein</fullName>
    </recommendedName>
</protein>
<comment type="caution">
    <text evidence="2">The sequence shown here is derived from an EMBL/GenBank/DDBJ whole genome shotgun (WGS) entry which is preliminary data.</text>
</comment>
<evidence type="ECO:0000313" key="3">
    <source>
        <dbReference type="Proteomes" id="UP001168883"/>
    </source>
</evidence>
<dbReference type="EMBL" id="JAUMKJ010000115">
    <property type="protein sequence ID" value="MDO3682176.1"/>
    <property type="molecule type" value="Genomic_DNA"/>
</dbReference>
<keyword evidence="3" id="KW-1185">Reference proteome</keyword>
<name>A0ABT8VMI2_9BACL</name>
<sequence>MNKLLYTNVGRYYLGRSEQQVQYVFQFRDDAPKGLKRSFLIEEEKDGKFTGSALEVAINIQGIIDSYWIHSEKNDIKAVVEYLKKWEDEDHYDYLVEERERMIKRLEEVNSELAKYELKNESETA</sequence>
<organism evidence="2 3">
    <name type="scientific">Paenibacillus ehimensis</name>
    <dbReference type="NCBI Taxonomy" id="79264"/>
    <lineage>
        <taxon>Bacteria</taxon>
        <taxon>Bacillati</taxon>
        <taxon>Bacillota</taxon>
        <taxon>Bacilli</taxon>
        <taxon>Bacillales</taxon>
        <taxon>Paenibacillaceae</taxon>
        <taxon>Paenibacillus</taxon>
    </lineage>
</organism>
<proteinExistence type="predicted"/>
<evidence type="ECO:0000313" key="2">
    <source>
        <dbReference type="EMBL" id="MDO3682176.1"/>
    </source>
</evidence>